<dbReference type="EMBL" id="AP021875">
    <property type="protein sequence ID" value="BBO75672.1"/>
    <property type="molecule type" value="Genomic_DNA"/>
</dbReference>
<feature type="domain" description="Nitrogenase/oxidoreductase component 1" evidence="4">
    <location>
        <begin position="19"/>
        <end position="439"/>
    </location>
</feature>
<dbReference type="PROSITE" id="PS00699">
    <property type="entry name" value="NITROGENASE_1_1"/>
    <property type="match status" value="1"/>
</dbReference>
<name>A0A5K7Z125_9BACT</name>
<dbReference type="AlphaFoldDB" id="A0A5K7Z125"/>
<dbReference type="PROSITE" id="PS00090">
    <property type="entry name" value="NITROGENASE_1_2"/>
    <property type="match status" value="1"/>
</dbReference>
<accession>A0A5K7Z125</accession>
<dbReference type="GO" id="GO:0016163">
    <property type="term" value="F:nitrogenase activity"/>
    <property type="evidence" value="ECO:0007669"/>
    <property type="project" value="InterPro"/>
</dbReference>
<sequence>MKTQEKVEYKATSNACKLCSPLGASLVFRGIENTVPLLHGSQGCSTYIRRYLISHFNEPVDIASSNFTEETAVFGGGANLKLAIDNLIQQYRPALIGIGTTCLSETIGDDVESIVKSYARNNADGNRPAIVSVSTPSYSGTHVDGFHAAVKATVDALAEKQDRPDAGINFFPGMLSPADYRHFQEIFDDFGIPCNMLPDYSQTLDGPMWTQYHKIPQGGAPVKRITAMGDALASIELGRVLSETKSAGKLLSEKFGIPNYGIGMPIGIKETDVLFDCLAASTGRPIPEKYHQERARLIDAYADGHKYVFEARAVVYGEEDLVIGITSFLSEIGVVPALCASGGKSGHLEAKLRQVVADFDEKQIQVMEGVDFVEIGKAARKVNPDFLIGNSKGYKIAREMQKPLIRIGFPIHDRMGGARIVHVGYRGAQQLFDTITNTIIASKQDSSAVGYFYM</sequence>
<dbReference type="Pfam" id="PF00148">
    <property type="entry name" value="Oxidored_nitro"/>
    <property type="match status" value="1"/>
</dbReference>
<dbReference type="Proteomes" id="UP000427769">
    <property type="component" value="Chromosome"/>
</dbReference>
<dbReference type="InterPro" id="IPR050152">
    <property type="entry name" value="ChlB/BchB/BchZ"/>
</dbReference>
<evidence type="ECO:0000313" key="6">
    <source>
        <dbReference type="Proteomes" id="UP000427769"/>
    </source>
</evidence>
<organism evidence="5 6">
    <name type="scientific">Desulfosarcina widdelii</name>
    <dbReference type="NCBI Taxonomy" id="947919"/>
    <lineage>
        <taxon>Bacteria</taxon>
        <taxon>Pseudomonadati</taxon>
        <taxon>Thermodesulfobacteriota</taxon>
        <taxon>Desulfobacteria</taxon>
        <taxon>Desulfobacterales</taxon>
        <taxon>Desulfosarcinaceae</taxon>
        <taxon>Desulfosarcina</taxon>
    </lineage>
</organism>
<keyword evidence="2 3" id="KW-0535">Nitrogen fixation</keyword>
<dbReference type="SUPFAM" id="SSF53807">
    <property type="entry name" value="Helical backbone' metal receptor"/>
    <property type="match status" value="1"/>
</dbReference>
<reference evidence="5 6" key="1">
    <citation type="submission" date="2019-11" db="EMBL/GenBank/DDBJ databases">
        <title>Comparative genomics of hydrocarbon-degrading Desulfosarcina strains.</title>
        <authorList>
            <person name="Watanabe M."/>
            <person name="Kojima H."/>
            <person name="Fukui M."/>
        </authorList>
    </citation>
    <scope>NUCLEOTIDE SEQUENCE [LARGE SCALE GENOMIC DNA]</scope>
    <source>
        <strain evidence="5 6">PP31</strain>
    </source>
</reference>
<evidence type="ECO:0000259" key="4">
    <source>
        <dbReference type="Pfam" id="PF00148"/>
    </source>
</evidence>
<dbReference type="PANTHER" id="PTHR33712">
    <property type="entry name" value="LIGHT-INDEPENDENT PROTOCHLOROPHYLLIDE REDUCTASE SUBUNIT B"/>
    <property type="match status" value="1"/>
</dbReference>
<evidence type="ECO:0000256" key="3">
    <source>
        <dbReference type="RuleBase" id="RU004021"/>
    </source>
</evidence>
<dbReference type="Gene3D" id="1.20.89.10">
    <property type="entry name" value="Nitrogenase Molybdenum-iron Protein, subunit B, domain 4"/>
    <property type="match status" value="1"/>
</dbReference>
<dbReference type="RefSeq" id="WP_155304572.1">
    <property type="nucleotide sequence ID" value="NZ_AP021875.1"/>
</dbReference>
<keyword evidence="6" id="KW-1185">Reference proteome</keyword>
<comment type="similarity">
    <text evidence="1 3">Belongs to the NifD/NifK/NifE/NifN family.</text>
</comment>
<dbReference type="PANTHER" id="PTHR33712:SF7">
    <property type="entry name" value="LIGHT-INDEPENDENT PROTOCHLOROPHYLLIDE REDUCTASE SUBUNIT B"/>
    <property type="match status" value="1"/>
</dbReference>
<dbReference type="OrthoDB" id="9800746at2"/>
<evidence type="ECO:0000313" key="5">
    <source>
        <dbReference type="EMBL" id="BBO75672.1"/>
    </source>
</evidence>
<dbReference type="InterPro" id="IPR000318">
    <property type="entry name" value="Nase_comp1_CS"/>
</dbReference>
<gene>
    <name evidence="5" type="primary">nifN</name>
    <name evidence="5" type="ORF">DSCW_30890</name>
</gene>
<dbReference type="KEGG" id="dwd:DSCW_30890"/>
<protein>
    <submittedName>
        <fullName evidence="5">Nitrogenase</fullName>
    </submittedName>
</protein>
<evidence type="ECO:0000256" key="2">
    <source>
        <dbReference type="ARBA" id="ARBA00023231"/>
    </source>
</evidence>
<dbReference type="InterPro" id="IPR000510">
    <property type="entry name" value="Nase/OxRdtase_comp1"/>
</dbReference>
<evidence type="ECO:0000256" key="1">
    <source>
        <dbReference type="ARBA" id="ARBA00011002"/>
    </source>
</evidence>
<proteinExistence type="inferred from homology"/>
<dbReference type="Gene3D" id="3.40.50.1980">
    <property type="entry name" value="Nitrogenase molybdenum iron protein domain"/>
    <property type="match status" value="3"/>
</dbReference>